<dbReference type="Pfam" id="PF01063">
    <property type="entry name" value="Aminotran_4"/>
    <property type="match status" value="1"/>
</dbReference>
<name>A0A437Q9Z0_9GAMM</name>
<evidence type="ECO:0000256" key="6">
    <source>
        <dbReference type="ARBA" id="ARBA00035676"/>
    </source>
</evidence>
<dbReference type="RefSeq" id="WP_127693242.1">
    <property type="nucleotide sequence ID" value="NZ_SACQ01000002.1"/>
</dbReference>
<dbReference type="EC" id="4.1.3.38" evidence="6"/>
<comment type="caution">
    <text evidence="11">The sequence shown here is derived from an EMBL/GenBank/DDBJ whole genome shotgun (WGS) entry which is preliminary data.</text>
</comment>
<dbReference type="PANTHER" id="PTHR42743">
    <property type="entry name" value="AMINO-ACID AMINOTRANSFERASE"/>
    <property type="match status" value="1"/>
</dbReference>
<dbReference type="GO" id="GO:0005829">
    <property type="term" value="C:cytosol"/>
    <property type="evidence" value="ECO:0007669"/>
    <property type="project" value="TreeGrafter"/>
</dbReference>
<evidence type="ECO:0000256" key="4">
    <source>
        <dbReference type="ARBA" id="ARBA00022909"/>
    </source>
</evidence>
<dbReference type="Gene3D" id="3.30.470.10">
    <property type="match status" value="1"/>
</dbReference>
<comment type="cofactor">
    <cofactor evidence="1">
        <name>pyridoxal 5'-phosphate</name>
        <dbReference type="ChEBI" id="CHEBI:597326"/>
    </cofactor>
</comment>
<dbReference type="InterPro" id="IPR036038">
    <property type="entry name" value="Aminotransferase-like"/>
</dbReference>
<dbReference type="GO" id="GO:0008696">
    <property type="term" value="F:4-amino-4-deoxychorismate lyase activity"/>
    <property type="evidence" value="ECO:0007669"/>
    <property type="project" value="UniProtKB-EC"/>
</dbReference>
<dbReference type="PANTHER" id="PTHR42743:SF10">
    <property type="entry name" value="D-ALANINE AMINOTRANSFERASE"/>
    <property type="match status" value="1"/>
</dbReference>
<keyword evidence="11" id="KW-0808">Transferase</keyword>
<evidence type="ECO:0000256" key="9">
    <source>
        <dbReference type="ARBA" id="ARBA00069174"/>
    </source>
</evidence>
<dbReference type="InterPro" id="IPR043131">
    <property type="entry name" value="BCAT-like_N"/>
</dbReference>
<comment type="function">
    <text evidence="8">Involved in the biosynthesis of p-aminobenzoate (PABA), a precursor of tetrahydrofolate. Converts 4-amino-4-deoxychorismate into 4-aminobenzoate (PABA) and pyruvate.</text>
</comment>
<comment type="pathway">
    <text evidence="5">Cofactor biosynthesis; tetrahydrofolate biosynthesis; 4-aminobenzoate from chorismate: step 2/2.</text>
</comment>
<keyword evidence="11" id="KW-0032">Aminotransferase</keyword>
<protein>
    <recommendedName>
        <fullName evidence="9">Aminodeoxychorismate lyase</fullName>
        <ecNumber evidence="6">4.1.3.38</ecNumber>
    </recommendedName>
    <alternativeName>
        <fullName evidence="10">4-amino-4-deoxychorismate lyase</fullName>
    </alternativeName>
</protein>
<dbReference type="SUPFAM" id="SSF56752">
    <property type="entry name" value="D-aminoacid aminotransferase-like PLP-dependent enzymes"/>
    <property type="match status" value="1"/>
</dbReference>
<dbReference type="EMBL" id="SACQ01000002">
    <property type="protein sequence ID" value="RVU31384.1"/>
    <property type="molecule type" value="Genomic_DNA"/>
</dbReference>
<dbReference type="Proteomes" id="UP000282818">
    <property type="component" value="Unassembled WGS sequence"/>
</dbReference>
<dbReference type="InterPro" id="IPR050571">
    <property type="entry name" value="Class-IV_PLP-Dep_Aminotrnsfr"/>
</dbReference>
<accession>A0A437Q9Z0</accession>
<reference evidence="11 12" key="1">
    <citation type="submission" date="2019-01" db="EMBL/GenBank/DDBJ databases">
        <authorList>
            <person name="Chen W.-M."/>
        </authorList>
    </citation>
    <scope>NUCLEOTIDE SEQUENCE [LARGE SCALE GENOMIC DNA]</scope>
    <source>
        <strain evidence="11 12">HPM-16</strain>
    </source>
</reference>
<dbReference type="GO" id="GO:0008483">
    <property type="term" value="F:transaminase activity"/>
    <property type="evidence" value="ECO:0007669"/>
    <property type="project" value="UniProtKB-KW"/>
</dbReference>
<evidence type="ECO:0000256" key="3">
    <source>
        <dbReference type="ARBA" id="ARBA00022898"/>
    </source>
</evidence>
<comment type="catalytic activity">
    <reaction evidence="7">
        <text>4-amino-4-deoxychorismate = 4-aminobenzoate + pyruvate + H(+)</text>
        <dbReference type="Rhea" id="RHEA:16201"/>
        <dbReference type="ChEBI" id="CHEBI:15361"/>
        <dbReference type="ChEBI" id="CHEBI:15378"/>
        <dbReference type="ChEBI" id="CHEBI:17836"/>
        <dbReference type="ChEBI" id="CHEBI:58406"/>
        <dbReference type="EC" id="4.1.3.38"/>
    </reaction>
</comment>
<keyword evidence="4" id="KW-0289">Folate biosynthesis</keyword>
<comment type="similarity">
    <text evidence="2">Belongs to the class-IV pyridoxal-phosphate-dependent aminotransferase family.</text>
</comment>
<dbReference type="GO" id="GO:0046656">
    <property type="term" value="P:folic acid biosynthetic process"/>
    <property type="evidence" value="ECO:0007669"/>
    <property type="project" value="UniProtKB-KW"/>
</dbReference>
<evidence type="ECO:0000256" key="5">
    <source>
        <dbReference type="ARBA" id="ARBA00035633"/>
    </source>
</evidence>
<sequence>MEIVYLDGAFLPADQAKVSVFDRGFLFGDSVYEVIPFYQGVGFRLEEHLARLAHSLDALQIPHSDNLDEALNKLVAQNGGGNVSVYVQITRGNAGKRSHAVTADITPTVFACCQPIAPIYETGPEVIEGARVIVTDDLRWQRCDIKANGLLANILAMRQAHEAGAAEALLQKEGWINEGSSSNVFIVEQGHVITPPLHKGILSGTTRALVLELAQQHGVQVTESNISYERLIGADEVWITSSTRGVLPVTAVDEHPIAGGQKGPLWLQMFKLFTRYQQGLMTGESL</sequence>
<evidence type="ECO:0000256" key="7">
    <source>
        <dbReference type="ARBA" id="ARBA00049529"/>
    </source>
</evidence>
<evidence type="ECO:0000313" key="11">
    <source>
        <dbReference type="EMBL" id="RVU31384.1"/>
    </source>
</evidence>
<dbReference type="GO" id="GO:0008652">
    <property type="term" value="P:amino acid biosynthetic process"/>
    <property type="evidence" value="ECO:0007669"/>
    <property type="project" value="UniProtKB-ARBA"/>
</dbReference>
<evidence type="ECO:0000256" key="1">
    <source>
        <dbReference type="ARBA" id="ARBA00001933"/>
    </source>
</evidence>
<keyword evidence="3" id="KW-0663">Pyridoxal phosphate</keyword>
<evidence type="ECO:0000256" key="2">
    <source>
        <dbReference type="ARBA" id="ARBA00009320"/>
    </source>
</evidence>
<evidence type="ECO:0000313" key="12">
    <source>
        <dbReference type="Proteomes" id="UP000282818"/>
    </source>
</evidence>
<evidence type="ECO:0000256" key="8">
    <source>
        <dbReference type="ARBA" id="ARBA00054027"/>
    </source>
</evidence>
<keyword evidence="12" id="KW-1185">Reference proteome</keyword>
<evidence type="ECO:0000256" key="10">
    <source>
        <dbReference type="ARBA" id="ARBA00080135"/>
    </source>
</evidence>
<proteinExistence type="inferred from homology"/>
<dbReference type="FunFam" id="3.20.10.10:FF:000002">
    <property type="entry name" value="D-alanine aminotransferase"/>
    <property type="match status" value="1"/>
</dbReference>
<organism evidence="11 12">
    <name type="scientific">Neptunomonas marina</name>
    <dbReference type="NCBI Taxonomy" id="1815562"/>
    <lineage>
        <taxon>Bacteria</taxon>
        <taxon>Pseudomonadati</taxon>
        <taxon>Pseudomonadota</taxon>
        <taxon>Gammaproteobacteria</taxon>
        <taxon>Oceanospirillales</taxon>
        <taxon>Oceanospirillaceae</taxon>
        <taxon>Neptunomonas</taxon>
    </lineage>
</organism>
<dbReference type="InterPro" id="IPR001544">
    <property type="entry name" value="Aminotrans_IV"/>
</dbReference>
<gene>
    <name evidence="11" type="ORF">EOE65_05190</name>
</gene>
<dbReference type="AlphaFoldDB" id="A0A437Q9Z0"/>
<dbReference type="InterPro" id="IPR043132">
    <property type="entry name" value="BCAT-like_C"/>
</dbReference>
<dbReference type="Gene3D" id="3.20.10.10">
    <property type="entry name" value="D-amino Acid Aminotransferase, subunit A, domain 2"/>
    <property type="match status" value="1"/>
</dbReference>
<dbReference type="CDD" id="cd01558">
    <property type="entry name" value="D-AAT_like"/>
    <property type="match status" value="1"/>
</dbReference>